<sequence>MQYPIHQILQQYWGYSSFRPLQEDIIQSVLAGNDTLALLPTGGGKSICFQVPAMAMEGVCLVITPLIALMQDQVAQLRRRGISAVAIYAGMHRNQIDIALDNCIYGDVKFLYISPERLQTSLFLERVKAMKLCLLAIDEVHCISQWGYDFRPPYLKIAEFRQLFPTLRTIALTATATKEVKADILAKLAMQNPQVFQQSFARANLSYSTLYEENKIARLVAMLQKVVGTAIVYVRNRRKTQEVAQFLQKSGISATFYHAGISAQERSQKQEQWIKNQVRVMVATNAFGMGIDKPDVRLVVHLDLPETLEAYYQEAGRAGRDGQKAFATVLYDKVDIQNLEVNTAQKYPPIQLIRRVYQCLGNYFQLAVGAGEFACYDLDLSTFQQRFDLPSPDTYFALKILENQGFITLSEAVHHPSRITFSVDNRQLYDFQLRNPKYDTFVKLLLRMYGGELFTGYLNISEATISKVFSAPQSEVELLLSNLEKFEIIQYDKHKDKPQLTFLTGRYDAQQLPLQVQDIEQRREYDVQKALAVKHYIEHQKRCRTQLLLEYFDEHTDATCGVCDVCIKKKREEGTYQQELQYKFQTQEKVKALLSNGSMSPELLLKIMQPNNTDLFKAIVREMIENQQISVDSEGNLTS</sequence>
<dbReference type="PROSITE" id="PS51192">
    <property type="entry name" value="HELICASE_ATP_BIND_1"/>
    <property type="match status" value="1"/>
</dbReference>
<protein>
    <recommendedName>
        <fullName evidence="11">ATP-dependent DNA helicase RecQ</fullName>
        <ecNumber evidence="10">5.6.2.4</ecNumber>
    </recommendedName>
    <alternativeName>
        <fullName evidence="12">DNA 3'-5' helicase RecQ</fullName>
    </alternativeName>
</protein>
<dbReference type="Pfam" id="PF00270">
    <property type="entry name" value="DEAD"/>
    <property type="match status" value="1"/>
</dbReference>
<organism evidence="15 16">
    <name type="scientific">Flectobacillus longus</name>
    <dbReference type="NCBI Taxonomy" id="2984207"/>
    <lineage>
        <taxon>Bacteria</taxon>
        <taxon>Pseudomonadati</taxon>
        <taxon>Bacteroidota</taxon>
        <taxon>Cytophagia</taxon>
        <taxon>Cytophagales</taxon>
        <taxon>Flectobacillaceae</taxon>
        <taxon>Flectobacillus</taxon>
    </lineage>
</organism>
<keyword evidence="4" id="KW-0378">Hydrolase</keyword>
<dbReference type="CDD" id="cd17920">
    <property type="entry name" value="DEXHc_RecQ"/>
    <property type="match status" value="1"/>
</dbReference>
<feature type="domain" description="Helicase ATP-binding" evidence="13">
    <location>
        <begin position="26"/>
        <end position="194"/>
    </location>
</feature>
<evidence type="ECO:0000256" key="3">
    <source>
        <dbReference type="ARBA" id="ARBA00022741"/>
    </source>
</evidence>
<evidence type="ECO:0000256" key="4">
    <source>
        <dbReference type="ARBA" id="ARBA00022801"/>
    </source>
</evidence>
<keyword evidence="8" id="KW-0413">Isomerase</keyword>
<name>A0ABT6YM20_9BACT</name>
<evidence type="ECO:0000259" key="14">
    <source>
        <dbReference type="PROSITE" id="PS51194"/>
    </source>
</evidence>
<dbReference type="InterPro" id="IPR001650">
    <property type="entry name" value="Helicase_C-like"/>
</dbReference>
<dbReference type="Gene3D" id="1.10.10.10">
    <property type="entry name" value="Winged helix-like DNA-binding domain superfamily/Winged helix DNA-binding domain"/>
    <property type="match status" value="1"/>
</dbReference>
<dbReference type="Pfam" id="PF00271">
    <property type="entry name" value="Helicase_C"/>
    <property type="match status" value="1"/>
</dbReference>
<keyword evidence="16" id="KW-1185">Reference proteome</keyword>
<evidence type="ECO:0000256" key="10">
    <source>
        <dbReference type="ARBA" id="ARBA00034808"/>
    </source>
</evidence>
<evidence type="ECO:0000256" key="8">
    <source>
        <dbReference type="ARBA" id="ARBA00023235"/>
    </source>
</evidence>
<keyword evidence="2" id="KW-0479">Metal-binding</keyword>
<dbReference type="InterPro" id="IPR014001">
    <property type="entry name" value="Helicase_ATP-bd"/>
</dbReference>
<dbReference type="SMART" id="SM00490">
    <property type="entry name" value="HELICc"/>
    <property type="match status" value="1"/>
</dbReference>
<dbReference type="RefSeq" id="WP_283369795.1">
    <property type="nucleotide sequence ID" value="NZ_JASHID010000006.1"/>
</dbReference>
<keyword evidence="7" id="KW-0238">DNA-binding</keyword>
<dbReference type="GO" id="GO:0004386">
    <property type="term" value="F:helicase activity"/>
    <property type="evidence" value="ECO:0007669"/>
    <property type="project" value="UniProtKB-KW"/>
</dbReference>
<proteinExistence type="inferred from homology"/>
<evidence type="ECO:0000313" key="15">
    <source>
        <dbReference type="EMBL" id="MDI9864633.1"/>
    </source>
</evidence>
<evidence type="ECO:0000256" key="11">
    <source>
        <dbReference type="ARBA" id="ARBA00044535"/>
    </source>
</evidence>
<accession>A0ABT6YM20</accession>
<dbReference type="Pfam" id="PF16124">
    <property type="entry name" value="RecQ_Zn_bind"/>
    <property type="match status" value="1"/>
</dbReference>
<evidence type="ECO:0000256" key="6">
    <source>
        <dbReference type="ARBA" id="ARBA00022840"/>
    </source>
</evidence>
<keyword evidence="3" id="KW-0547">Nucleotide-binding</keyword>
<dbReference type="InterPro" id="IPR011545">
    <property type="entry name" value="DEAD/DEAH_box_helicase_dom"/>
</dbReference>
<dbReference type="SMART" id="SM00487">
    <property type="entry name" value="DEXDc"/>
    <property type="match status" value="1"/>
</dbReference>
<dbReference type="NCBIfam" id="TIGR00614">
    <property type="entry name" value="recQ_fam"/>
    <property type="match status" value="1"/>
</dbReference>
<evidence type="ECO:0000256" key="1">
    <source>
        <dbReference type="ARBA" id="ARBA00005446"/>
    </source>
</evidence>
<gene>
    <name evidence="15" type="ORF">QM480_09890</name>
</gene>
<dbReference type="PANTHER" id="PTHR13710:SF105">
    <property type="entry name" value="ATP-DEPENDENT DNA HELICASE Q1"/>
    <property type="match status" value="1"/>
</dbReference>
<evidence type="ECO:0000259" key="13">
    <source>
        <dbReference type="PROSITE" id="PS51192"/>
    </source>
</evidence>
<evidence type="ECO:0000256" key="12">
    <source>
        <dbReference type="ARBA" id="ARBA00044550"/>
    </source>
</evidence>
<dbReference type="InterPro" id="IPR004589">
    <property type="entry name" value="DNA_helicase_ATP-dep_RecQ"/>
</dbReference>
<dbReference type="InterPro" id="IPR036388">
    <property type="entry name" value="WH-like_DNA-bd_sf"/>
</dbReference>
<dbReference type="InterPro" id="IPR027417">
    <property type="entry name" value="P-loop_NTPase"/>
</dbReference>
<dbReference type="Gene3D" id="3.40.50.300">
    <property type="entry name" value="P-loop containing nucleotide triphosphate hydrolases"/>
    <property type="match status" value="2"/>
</dbReference>
<evidence type="ECO:0000256" key="7">
    <source>
        <dbReference type="ARBA" id="ARBA00023125"/>
    </source>
</evidence>
<evidence type="ECO:0000256" key="9">
    <source>
        <dbReference type="ARBA" id="ARBA00034617"/>
    </source>
</evidence>
<dbReference type="EMBL" id="JASHID010000006">
    <property type="protein sequence ID" value="MDI9864633.1"/>
    <property type="molecule type" value="Genomic_DNA"/>
</dbReference>
<dbReference type="PROSITE" id="PS51194">
    <property type="entry name" value="HELICASE_CTER"/>
    <property type="match status" value="1"/>
</dbReference>
<dbReference type="InterPro" id="IPR032284">
    <property type="entry name" value="RecQ_Zn-bd"/>
</dbReference>
<dbReference type="SUPFAM" id="SSF52540">
    <property type="entry name" value="P-loop containing nucleoside triphosphate hydrolases"/>
    <property type="match status" value="1"/>
</dbReference>
<reference evidence="15 16" key="1">
    <citation type="submission" date="2023-05" db="EMBL/GenBank/DDBJ databases">
        <title>Novel species of genus Flectobacillus isolated from stream in China.</title>
        <authorList>
            <person name="Lu H."/>
        </authorList>
    </citation>
    <scope>NUCLEOTIDE SEQUENCE [LARGE SCALE GENOMIC DNA]</scope>
    <source>
        <strain evidence="15 16">DC10W</strain>
    </source>
</reference>
<feature type="domain" description="Helicase C-terminal" evidence="14">
    <location>
        <begin position="218"/>
        <end position="361"/>
    </location>
</feature>
<comment type="catalytic activity">
    <reaction evidence="9">
        <text>Couples ATP hydrolysis with the unwinding of duplex DNA by translocating in the 3'-5' direction.</text>
        <dbReference type="EC" id="5.6.2.4"/>
    </reaction>
</comment>
<comment type="caution">
    <text evidence="15">The sequence shown here is derived from an EMBL/GenBank/DDBJ whole genome shotgun (WGS) entry which is preliminary data.</text>
</comment>
<keyword evidence="5 15" id="KW-0347">Helicase</keyword>
<dbReference type="PANTHER" id="PTHR13710">
    <property type="entry name" value="DNA HELICASE RECQ FAMILY MEMBER"/>
    <property type="match status" value="1"/>
</dbReference>
<evidence type="ECO:0000256" key="2">
    <source>
        <dbReference type="ARBA" id="ARBA00022723"/>
    </source>
</evidence>
<dbReference type="EC" id="5.6.2.4" evidence="10"/>
<evidence type="ECO:0000256" key="5">
    <source>
        <dbReference type="ARBA" id="ARBA00022806"/>
    </source>
</evidence>
<evidence type="ECO:0000313" key="16">
    <source>
        <dbReference type="Proteomes" id="UP001236569"/>
    </source>
</evidence>
<keyword evidence="6" id="KW-0067">ATP-binding</keyword>
<comment type="similarity">
    <text evidence="1">Belongs to the helicase family. RecQ subfamily.</text>
</comment>
<dbReference type="Proteomes" id="UP001236569">
    <property type="component" value="Unassembled WGS sequence"/>
</dbReference>